<feature type="region of interest" description="Disordered" evidence="1">
    <location>
        <begin position="61"/>
        <end position="82"/>
    </location>
</feature>
<protein>
    <submittedName>
        <fullName evidence="2">Uncharacterized protein</fullName>
    </submittedName>
</protein>
<feature type="compositionally biased region" description="Acidic residues" evidence="1">
    <location>
        <begin position="61"/>
        <end position="73"/>
    </location>
</feature>
<sequence>MEQSARRCRLEDQSEEVQRQQSSIGLPVRQLEEEEESCLRERDALIELGMMLVREGEISGLEECEEEAEEENGGGEVRKQHR</sequence>
<evidence type="ECO:0000256" key="1">
    <source>
        <dbReference type="SAM" id="MobiDB-lite"/>
    </source>
</evidence>
<accession>A0A8S9K3U0</accession>
<reference evidence="2" key="1">
    <citation type="submission" date="2019-12" db="EMBL/GenBank/DDBJ databases">
        <title>Genome sequencing and annotation of Brassica cretica.</title>
        <authorList>
            <person name="Studholme D.J."/>
            <person name="Sarris P.F."/>
        </authorList>
    </citation>
    <scope>NUCLEOTIDE SEQUENCE</scope>
    <source>
        <strain evidence="2">PFS-102/07</strain>
        <tissue evidence="2">Leaf</tissue>
    </source>
</reference>
<name>A0A8S9K3U0_BRACR</name>
<dbReference type="AlphaFoldDB" id="A0A8S9K3U0"/>
<evidence type="ECO:0000313" key="2">
    <source>
        <dbReference type="EMBL" id="KAF2588811.1"/>
    </source>
</evidence>
<dbReference type="EMBL" id="QGKY02000190">
    <property type="protein sequence ID" value="KAF2588811.1"/>
    <property type="molecule type" value="Genomic_DNA"/>
</dbReference>
<proteinExistence type="predicted"/>
<organism evidence="2">
    <name type="scientific">Brassica cretica</name>
    <name type="common">Mustard</name>
    <dbReference type="NCBI Taxonomy" id="69181"/>
    <lineage>
        <taxon>Eukaryota</taxon>
        <taxon>Viridiplantae</taxon>
        <taxon>Streptophyta</taxon>
        <taxon>Embryophyta</taxon>
        <taxon>Tracheophyta</taxon>
        <taxon>Spermatophyta</taxon>
        <taxon>Magnoliopsida</taxon>
        <taxon>eudicotyledons</taxon>
        <taxon>Gunneridae</taxon>
        <taxon>Pentapetalae</taxon>
        <taxon>rosids</taxon>
        <taxon>malvids</taxon>
        <taxon>Brassicales</taxon>
        <taxon>Brassicaceae</taxon>
        <taxon>Brassiceae</taxon>
        <taxon>Brassica</taxon>
    </lineage>
</organism>
<feature type="compositionally biased region" description="Basic and acidic residues" evidence="1">
    <location>
        <begin position="1"/>
        <end position="18"/>
    </location>
</feature>
<gene>
    <name evidence="2" type="ORF">F2Q70_00040887</name>
</gene>
<feature type="region of interest" description="Disordered" evidence="1">
    <location>
        <begin position="1"/>
        <end position="29"/>
    </location>
</feature>
<comment type="caution">
    <text evidence="2">The sequence shown here is derived from an EMBL/GenBank/DDBJ whole genome shotgun (WGS) entry which is preliminary data.</text>
</comment>